<dbReference type="STRING" id="744872.Spica_1038"/>
<keyword evidence="2" id="KW-0238">DNA-binding</keyword>
<gene>
    <name evidence="4" type="ordered locus">Spica_1038</name>
</gene>
<proteinExistence type="inferred from homology"/>
<dbReference type="SMART" id="SM00712">
    <property type="entry name" value="PUR"/>
    <property type="match status" value="1"/>
</dbReference>
<dbReference type="HOGENOM" id="CLU_144077_0_0_12"/>
<dbReference type="AlphaFoldDB" id="F8EXG0"/>
<evidence type="ECO:0000256" key="1">
    <source>
        <dbReference type="ARBA" id="ARBA00009251"/>
    </source>
</evidence>
<feature type="region of interest" description="Disordered" evidence="3">
    <location>
        <begin position="83"/>
        <end position="124"/>
    </location>
</feature>
<reference evidence="5" key="1">
    <citation type="journal article" date="2013" name="Stand. Genomic Sci.">
        <title>Genome sequence of the thermophilic fresh-water bacterium Spirochaeta caldaria type strain (H1(T)), reclassification of Spirochaeta caldaria, Spirochaeta stenostrepta, and Spirochaeta zuelzerae in the genus Treponema as Treponema caldaria comb. nov., Treponema stenostrepta comb. nov., and Treponema zuelzerae comb. nov., and emendation of the genus Treponema.</title>
        <authorList>
            <person name="Abt B."/>
            <person name="Goker M."/>
            <person name="Scheuner C."/>
            <person name="Han C."/>
            <person name="Lu M."/>
            <person name="Misra M."/>
            <person name="Lapidus A."/>
            <person name="Nolan M."/>
            <person name="Lucas S."/>
            <person name="Hammon N."/>
            <person name="Deshpande S."/>
            <person name="Cheng J.F."/>
            <person name="Tapia R."/>
            <person name="Goodwin L.A."/>
            <person name="Pitluck S."/>
            <person name="Liolios K."/>
            <person name="Pagani I."/>
            <person name="Ivanova N."/>
            <person name="Mavromatis K."/>
            <person name="Mikhailova N."/>
            <person name="Huntemann M."/>
            <person name="Pati A."/>
            <person name="Chen A."/>
            <person name="Palaniappan K."/>
            <person name="Land M."/>
            <person name="Hauser L."/>
            <person name="Jeffries C.D."/>
            <person name="Rohde M."/>
            <person name="Spring S."/>
            <person name="Gronow S."/>
            <person name="Detter J.C."/>
            <person name="Bristow J."/>
            <person name="Eisen J.A."/>
            <person name="Markowitz V."/>
            <person name="Hugenholtz P."/>
            <person name="Kyrpides N.C."/>
            <person name="Woyke T."/>
            <person name="Klenk H.P."/>
        </authorList>
    </citation>
    <scope>NUCLEOTIDE SEQUENCE</scope>
    <source>
        <strain evidence="5">ATCC 51460 / DSM 7334 / H1</strain>
    </source>
</reference>
<dbReference type="GO" id="GO:0000977">
    <property type="term" value="F:RNA polymerase II transcription regulatory region sequence-specific DNA binding"/>
    <property type="evidence" value="ECO:0007669"/>
    <property type="project" value="InterPro"/>
</dbReference>
<dbReference type="eggNOG" id="ENOG5033EE8">
    <property type="taxonomic scope" value="Bacteria"/>
</dbReference>
<evidence type="ECO:0000256" key="2">
    <source>
        <dbReference type="ARBA" id="ARBA00023125"/>
    </source>
</evidence>
<dbReference type="Gene3D" id="3.10.450.700">
    <property type="match status" value="1"/>
</dbReference>
<keyword evidence="5" id="KW-1185">Reference proteome</keyword>
<dbReference type="RefSeq" id="WP_013968498.1">
    <property type="nucleotide sequence ID" value="NC_015732.1"/>
</dbReference>
<dbReference type="KEGG" id="scd:Spica_1038"/>
<dbReference type="Proteomes" id="UP000000503">
    <property type="component" value="Chromosome"/>
</dbReference>
<comment type="similarity">
    <text evidence="1">Belongs to the PUR DNA-binding protein family.</text>
</comment>
<organism evidence="4 5">
    <name type="scientific">Gracilinema caldarium (strain ATCC 51460 / DSM 7334 / H1)</name>
    <name type="common">Treponema caldarium</name>
    <dbReference type="NCBI Taxonomy" id="744872"/>
    <lineage>
        <taxon>Bacteria</taxon>
        <taxon>Pseudomonadati</taxon>
        <taxon>Spirochaetota</taxon>
        <taxon>Spirochaetia</taxon>
        <taxon>Spirochaetales</taxon>
        <taxon>Breznakiellaceae</taxon>
        <taxon>Gracilinema</taxon>
    </lineage>
</organism>
<accession>F8EXG0</accession>
<evidence type="ECO:0000313" key="5">
    <source>
        <dbReference type="Proteomes" id="UP000000503"/>
    </source>
</evidence>
<protein>
    <submittedName>
        <fullName evidence="4">PUR-alpha/beta/gamma DNA/RNA-binding protein</fullName>
    </submittedName>
</protein>
<dbReference type="GO" id="GO:0032422">
    <property type="term" value="F:purine-rich negative regulatory element binding"/>
    <property type="evidence" value="ECO:0007669"/>
    <property type="project" value="InterPro"/>
</dbReference>
<evidence type="ECO:0000313" key="4">
    <source>
        <dbReference type="EMBL" id="AEJ19187.1"/>
    </source>
</evidence>
<feature type="compositionally biased region" description="Basic and acidic residues" evidence="3">
    <location>
        <begin position="107"/>
        <end position="124"/>
    </location>
</feature>
<sequence length="147" mass="17105">MGMRGELFSTKVNLQNRTYFFNVKENRMGDLYLNIVESKNKETGGFDRQSIVLFAEDLQEFLKGFDGSLKVLEKAYKEKKRAEFEKKDTANKLNAPEQGASKKRYLKKTETSDKKKDQVYSHKEIKTVKGNKKPVIRTIKKDSVQDR</sequence>
<dbReference type="Pfam" id="PF11680">
    <property type="entry name" value="DUF3276"/>
    <property type="match status" value="1"/>
</dbReference>
<evidence type="ECO:0000256" key="3">
    <source>
        <dbReference type="SAM" id="MobiDB-lite"/>
    </source>
</evidence>
<dbReference type="InterPro" id="IPR006628">
    <property type="entry name" value="PUR-bd_fam"/>
</dbReference>
<dbReference type="EMBL" id="CP002868">
    <property type="protein sequence ID" value="AEJ19187.1"/>
    <property type="molecule type" value="Genomic_DNA"/>
</dbReference>
<name>F8EXG0_GRAC1</name>